<dbReference type="InterPro" id="IPR052155">
    <property type="entry name" value="Biofilm_reg_signaling"/>
</dbReference>
<evidence type="ECO:0000259" key="3">
    <source>
        <dbReference type="PROSITE" id="PS50887"/>
    </source>
</evidence>
<evidence type="ECO:0000313" key="5">
    <source>
        <dbReference type="Proteomes" id="UP000004705"/>
    </source>
</evidence>
<evidence type="ECO:0000313" key="4">
    <source>
        <dbReference type="EMBL" id="EHY87115.1"/>
    </source>
</evidence>
<dbReference type="SMART" id="SM00267">
    <property type="entry name" value="GGDEF"/>
    <property type="match status" value="1"/>
</dbReference>
<dbReference type="Pfam" id="PF00990">
    <property type="entry name" value="GGDEF"/>
    <property type="match status" value="1"/>
</dbReference>
<feature type="domain" description="PAS" evidence="1">
    <location>
        <begin position="56"/>
        <end position="127"/>
    </location>
</feature>
<dbReference type="HOGENOM" id="CLU_000445_70_50_11"/>
<dbReference type="InterPro" id="IPR000160">
    <property type="entry name" value="GGDEF_dom"/>
</dbReference>
<dbReference type="Gene3D" id="3.30.70.270">
    <property type="match status" value="1"/>
</dbReference>
<dbReference type="NCBIfam" id="TIGR00254">
    <property type="entry name" value="GGDEF"/>
    <property type="match status" value="1"/>
</dbReference>
<feature type="domain" description="GGDEF" evidence="3">
    <location>
        <begin position="215"/>
        <end position="356"/>
    </location>
</feature>
<dbReference type="Pfam" id="PF00989">
    <property type="entry name" value="PAS"/>
    <property type="match status" value="1"/>
</dbReference>
<dbReference type="SMART" id="SM00052">
    <property type="entry name" value="EAL"/>
    <property type="match status" value="1"/>
</dbReference>
<dbReference type="InterPro" id="IPR013767">
    <property type="entry name" value="PAS_fold"/>
</dbReference>
<feature type="domain" description="EAL" evidence="2">
    <location>
        <begin position="365"/>
        <end position="627"/>
    </location>
</feature>
<dbReference type="RefSeq" id="WP_005437653.1">
    <property type="nucleotide sequence ID" value="NZ_CM001466.1"/>
</dbReference>
<dbReference type="SUPFAM" id="SSF55785">
    <property type="entry name" value="PYP-like sensor domain (PAS domain)"/>
    <property type="match status" value="1"/>
</dbReference>
<gene>
    <name evidence="4" type="ORF">SacazDRAFT_00127</name>
</gene>
<sequence>MPEPGDTPGLGDIARRWAARLAEVDGVSVSAETLQPALLSLAREAQAEARTARDAAVRRFADLYAASPIGVVLGDSDNTVRDVNPAFVDLVHLSREELIGLPLTRLAATPHDATVLSAVVDEALLPARRPRQERITLTHGRDGTLRTRVTVATITADGPGFPHPLLLVEDVHELALLSEQLRRQNTQDSLTGLPNSYHFENQLDTALAAAASSGGQLALVYLDIDGFRVVNDGLGPGAGDEVLRQVARRLELLVATQSSSEAVLARLSGDGFAVLLRGDENGTIDTAAVVDLVEEAMRELAEPVYVDGTGVATSVSVGIVVAGGAGQTREELHRAAEITLHRAKENGKAQWMLFEQELHGRDRRRFHIGAAIGGGLENGQFAVDYEPTVTLDDRRRVAVVNAQLRWDHPEHGVLRPEDFFSLADTTGMTPALGELLLAQSMLDAASWQREFDGGAPDLCVRLPTRLALDPNLVRFVRTELARTGLPPQKLRICSDSATLTDPRGEVLENLSILAELNVKITLAVSGVADLELVHRHTLPVGFVIVSGPLVDALADEDEGNAQGAHRHFAMLVKRARELGITRIGVDGVRDAAHAERLAELGVVAGRGAVFGEEIDADGVRTMLAKSTERVQP</sequence>
<dbReference type="NCBIfam" id="TIGR00229">
    <property type="entry name" value="sensory_box"/>
    <property type="match status" value="1"/>
</dbReference>
<dbReference type="EMBL" id="CM001466">
    <property type="protein sequence ID" value="EHY87115.1"/>
    <property type="molecule type" value="Genomic_DNA"/>
</dbReference>
<dbReference type="InterPro" id="IPR001633">
    <property type="entry name" value="EAL_dom"/>
</dbReference>
<dbReference type="AlphaFoldDB" id="H8G4E4"/>
<dbReference type="PROSITE" id="PS50883">
    <property type="entry name" value="EAL"/>
    <property type="match status" value="1"/>
</dbReference>
<keyword evidence="5" id="KW-1185">Reference proteome</keyword>
<dbReference type="SUPFAM" id="SSF141868">
    <property type="entry name" value="EAL domain-like"/>
    <property type="match status" value="1"/>
</dbReference>
<dbReference type="CDD" id="cd01949">
    <property type="entry name" value="GGDEF"/>
    <property type="match status" value="1"/>
</dbReference>
<organism evidence="4 5">
    <name type="scientific">Saccharomonospora azurea NA-128</name>
    <dbReference type="NCBI Taxonomy" id="882081"/>
    <lineage>
        <taxon>Bacteria</taxon>
        <taxon>Bacillati</taxon>
        <taxon>Actinomycetota</taxon>
        <taxon>Actinomycetes</taxon>
        <taxon>Pseudonocardiales</taxon>
        <taxon>Pseudonocardiaceae</taxon>
        <taxon>Saccharomonospora</taxon>
    </lineage>
</organism>
<dbReference type="OrthoDB" id="23692at2"/>
<dbReference type="SUPFAM" id="SSF55073">
    <property type="entry name" value="Nucleotide cyclase"/>
    <property type="match status" value="1"/>
</dbReference>
<dbReference type="PROSITE" id="PS50887">
    <property type="entry name" value="GGDEF"/>
    <property type="match status" value="1"/>
</dbReference>
<dbReference type="InterPro" id="IPR035965">
    <property type="entry name" value="PAS-like_dom_sf"/>
</dbReference>
<evidence type="ECO:0000259" key="1">
    <source>
        <dbReference type="PROSITE" id="PS50112"/>
    </source>
</evidence>
<dbReference type="Pfam" id="PF00563">
    <property type="entry name" value="EAL"/>
    <property type="match status" value="1"/>
</dbReference>
<accession>H8G4E4</accession>
<dbReference type="InterPro" id="IPR029787">
    <property type="entry name" value="Nucleotide_cyclase"/>
</dbReference>
<dbReference type="GO" id="GO:0006355">
    <property type="term" value="P:regulation of DNA-templated transcription"/>
    <property type="evidence" value="ECO:0007669"/>
    <property type="project" value="InterPro"/>
</dbReference>
<name>H8G4E4_9PSEU</name>
<dbReference type="InterPro" id="IPR043128">
    <property type="entry name" value="Rev_trsase/Diguanyl_cyclase"/>
</dbReference>
<evidence type="ECO:0000259" key="2">
    <source>
        <dbReference type="PROSITE" id="PS50883"/>
    </source>
</evidence>
<proteinExistence type="predicted"/>
<dbReference type="SMART" id="SM00091">
    <property type="entry name" value="PAS"/>
    <property type="match status" value="1"/>
</dbReference>
<dbReference type="PROSITE" id="PS50112">
    <property type="entry name" value="PAS"/>
    <property type="match status" value="1"/>
</dbReference>
<dbReference type="PANTHER" id="PTHR44757:SF2">
    <property type="entry name" value="BIOFILM ARCHITECTURE MAINTENANCE PROTEIN MBAA"/>
    <property type="match status" value="1"/>
</dbReference>
<dbReference type="InterPro" id="IPR035919">
    <property type="entry name" value="EAL_sf"/>
</dbReference>
<dbReference type="Gene3D" id="3.20.20.450">
    <property type="entry name" value="EAL domain"/>
    <property type="match status" value="1"/>
</dbReference>
<reference evidence="4 5" key="1">
    <citation type="journal article" date="2012" name="Stand. Genomic Sci.">
        <title>Genome sequence of the soil bacterium Saccharomonospora azurea type strain (NA-128(T)).</title>
        <authorList>
            <person name="Klenk H.P."/>
            <person name="Held B."/>
            <person name="Lucas S."/>
            <person name="Lapidus A."/>
            <person name="Copeland A."/>
            <person name="Hammon N."/>
            <person name="Pitluck S."/>
            <person name="Goodwin L.A."/>
            <person name="Han C."/>
            <person name="Tapia R."/>
            <person name="Brambilla E.M."/>
            <person name="Potter G."/>
            <person name="Land M."/>
            <person name="Ivanova N."/>
            <person name="Rohde M."/>
            <person name="Goker M."/>
            <person name="Detter J.C."/>
            <person name="Kyrpides N.C."/>
            <person name="Woyke T."/>
        </authorList>
    </citation>
    <scope>NUCLEOTIDE SEQUENCE [LARGE SCALE GENOMIC DNA]</scope>
    <source>
        <strain evidence="4 5">NA-128</strain>
    </source>
</reference>
<dbReference type="CDD" id="cd00130">
    <property type="entry name" value="PAS"/>
    <property type="match status" value="1"/>
</dbReference>
<dbReference type="Gene3D" id="3.30.450.20">
    <property type="entry name" value="PAS domain"/>
    <property type="match status" value="1"/>
</dbReference>
<dbReference type="PANTHER" id="PTHR44757">
    <property type="entry name" value="DIGUANYLATE CYCLASE DGCP"/>
    <property type="match status" value="1"/>
</dbReference>
<protein>
    <submittedName>
        <fullName evidence="4">PAS domain S-box/diguanylate cyclase (GGDEF) domain-containing protein</fullName>
    </submittedName>
</protein>
<dbReference type="InterPro" id="IPR000014">
    <property type="entry name" value="PAS"/>
</dbReference>
<dbReference type="Proteomes" id="UP000004705">
    <property type="component" value="Chromosome"/>
</dbReference>
<dbReference type="CDD" id="cd01948">
    <property type="entry name" value="EAL"/>
    <property type="match status" value="1"/>
</dbReference>